<evidence type="ECO:0000256" key="5">
    <source>
        <dbReference type="PROSITE-ProRule" id="PRU01248"/>
    </source>
</evidence>
<dbReference type="GO" id="GO:0006310">
    <property type="term" value="P:DNA recombination"/>
    <property type="evidence" value="ECO:0007669"/>
    <property type="project" value="UniProtKB-KW"/>
</dbReference>
<dbReference type="PROSITE" id="PS51900">
    <property type="entry name" value="CB"/>
    <property type="match status" value="1"/>
</dbReference>
<name>A0AAP3GW42_9LACO</name>
<feature type="domain" description="Tyr recombinase" evidence="6">
    <location>
        <begin position="173"/>
        <end position="359"/>
    </location>
</feature>
<dbReference type="InterPro" id="IPR002104">
    <property type="entry name" value="Integrase_catalytic"/>
</dbReference>
<dbReference type="Gene3D" id="1.10.443.10">
    <property type="entry name" value="Intergrase catalytic core"/>
    <property type="match status" value="1"/>
</dbReference>
<proteinExistence type="inferred from homology"/>
<evidence type="ECO:0000313" key="9">
    <source>
        <dbReference type="Proteomes" id="UP001213015"/>
    </source>
</evidence>
<dbReference type="InterPro" id="IPR044068">
    <property type="entry name" value="CB"/>
</dbReference>
<evidence type="ECO:0000313" key="8">
    <source>
        <dbReference type="EMBL" id="MCZ3844317.1"/>
    </source>
</evidence>
<keyword evidence="2" id="KW-0229">DNA integration</keyword>
<accession>A0AAP3GW42</accession>
<reference evidence="8" key="1">
    <citation type="submission" date="2022-01" db="EMBL/GenBank/DDBJ databases">
        <title>VMRC isolate genome collection.</title>
        <authorList>
            <person name="France M."/>
            <person name="Rutt L."/>
            <person name="Humphrys M."/>
            <person name="Ravel J."/>
        </authorList>
    </citation>
    <scope>NUCLEOTIDE SEQUENCE</scope>
    <source>
        <strain evidence="8">C0127B5</strain>
    </source>
</reference>
<dbReference type="AlphaFoldDB" id="A0AAP3GW42"/>
<dbReference type="Pfam" id="PF00589">
    <property type="entry name" value="Phage_integrase"/>
    <property type="match status" value="1"/>
</dbReference>
<dbReference type="PANTHER" id="PTHR30349:SF64">
    <property type="entry name" value="PROPHAGE INTEGRASE INTD-RELATED"/>
    <property type="match status" value="1"/>
</dbReference>
<evidence type="ECO:0000259" key="7">
    <source>
        <dbReference type="PROSITE" id="PS51900"/>
    </source>
</evidence>
<dbReference type="InterPro" id="IPR004107">
    <property type="entry name" value="Integrase_SAM-like_N"/>
</dbReference>
<dbReference type="Pfam" id="PF14659">
    <property type="entry name" value="Phage_int_SAM_3"/>
    <property type="match status" value="1"/>
</dbReference>
<dbReference type="CDD" id="cd01189">
    <property type="entry name" value="INT_ICEBs1_C_like"/>
    <property type="match status" value="1"/>
</dbReference>
<gene>
    <name evidence="8" type="ORF">L2422_02095</name>
</gene>
<evidence type="ECO:0000256" key="4">
    <source>
        <dbReference type="ARBA" id="ARBA00023172"/>
    </source>
</evidence>
<dbReference type="PROSITE" id="PS51898">
    <property type="entry name" value="TYR_RECOMBINASE"/>
    <property type="match status" value="1"/>
</dbReference>
<dbReference type="InterPro" id="IPR013762">
    <property type="entry name" value="Integrase-like_cat_sf"/>
</dbReference>
<dbReference type="InterPro" id="IPR050090">
    <property type="entry name" value="Tyrosine_recombinase_XerCD"/>
</dbReference>
<dbReference type="PANTHER" id="PTHR30349">
    <property type="entry name" value="PHAGE INTEGRASE-RELATED"/>
    <property type="match status" value="1"/>
</dbReference>
<dbReference type="GO" id="GO:0003677">
    <property type="term" value="F:DNA binding"/>
    <property type="evidence" value="ECO:0007669"/>
    <property type="project" value="UniProtKB-UniRule"/>
</dbReference>
<evidence type="ECO:0000256" key="3">
    <source>
        <dbReference type="ARBA" id="ARBA00023125"/>
    </source>
</evidence>
<keyword evidence="3 5" id="KW-0238">DNA-binding</keyword>
<dbReference type="Proteomes" id="UP001213015">
    <property type="component" value="Unassembled WGS sequence"/>
</dbReference>
<dbReference type="Gene3D" id="1.10.150.130">
    <property type="match status" value="1"/>
</dbReference>
<organism evidence="8 9">
    <name type="scientific">Lactobacillus mulieris</name>
    <dbReference type="NCBI Taxonomy" id="2508708"/>
    <lineage>
        <taxon>Bacteria</taxon>
        <taxon>Bacillati</taxon>
        <taxon>Bacillota</taxon>
        <taxon>Bacilli</taxon>
        <taxon>Lactobacillales</taxon>
        <taxon>Lactobacillaceae</taxon>
        <taxon>Lactobacillus</taxon>
    </lineage>
</organism>
<sequence length="368" mass="41837">MSQIIKNENGNWAFRAFWFEHSIDPVTGKTVLTRKSKFQSGFNTKRQAQIALGEFESRQAQGESVLANPPFFDYAEDFIKYNVENRVRPATLTAYKVALKRIESNFPNIPIKQITRSMFQSLLNQLSIKYSKSTVNQTAVVFSQIMKLALADGLVVRDVTSFVQIPEKAQDKRKIEYLSLADVKTLVSHIKDNLNTTRVAPYFILTAIETGARLSELAALTWEDLTPTSITITKQRNRDGIVSKPKTESSVRTVSITKNLYNLLQDLKVNKKNLIFQQPNGIVPDPSSLNFALKRLMKECGIKRHGFHFHSLRHTHVALLLNAGVDILTISQRLGHKNVSTTTEIYAYLLEEKKEQEENKIKNVLQNL</sequence>
<dbReference type="GO" id="GO:0015074">
    <property type="term" value="P:DNA integration"/>
    <property type="evidence" value="ECO:0007669"/>
    <property type="project" value="UniProtKB-KW"/>
</dbReference>
<dbReference type="InterPro" id="IPR010998">
    <property type="entry name" value="Integrase_recombinase_N"/>
</dbReference>
<keyword evidence="4" id="KW-0233">DNA recombination</keyword>
<dbReference type="InterPro" id="IPR011010">
    <property type="entry name" value="DNA_brk_join_enz"/>
</dbReference>
<feature type="domain" description="Core-binding (CB)" evidence="7">
    <location>
        <begin position="69"/>
        <end position="150"/>
    </location>
</feature>
<comment type="caution">
    <text evidence="8">The sequence shown here is derived from an EMBL/GenBank/DDBJ whole genome shotgun (WGS) entry which is preliminary data.</text>
</comment>
<protein>
    <submittedName>
        <fullName evidence="8">Site-specific integrase</fullName>
    </submittedName>
</protein>
<evidence type="ECO:0000259" key="6">
    <source>
        <dbReference type="PROSITE" id="PS51898"/>
    </source>
</evidence>
<dbReference type="EMBL" id="JAKHLF010000002">
    <property type="protein sequence ID" value="MCZ3844317.1"/>
    <property type="molecule type" value="Genomic_DNA"/>
</dbReference>
<evidence type="ECO:0000256" key="2">
    <source>
        <dbReference type="ARBA" id="ARBA00022908"/>
    </source>
</evidence>
<dbReference type="SUPFAM" id="SSF56349">
    <property type="entry name" value="DNA breaking-rejoining enzymes"/>
    <property type="match status" value="1"/>
</dbReference>
<evidence type="ECO:0000256" key="1">
    <source>
        <dbReference type="ARBA" id="ARBA00008857"/>
    </source>
</evidence>
<comment type="similarity">
    <text evidence="1">Belongs to the 'phage' integrase family.</text>
</comment>
<dbReference type="RefSeq" id="WP_269255575.1">
    <property type="nucleotide sequence ID" value="NZ_JAKHKO010000002.1"/>
</dbReference>